<proteinExistence type="predicted"/>
<dbReference type="EMBL" id="CM055092">
    <property type="protein sequence ID" value="KAJ7567646.1"/>
    <property type="molecule type" value="Genomic_DNA"/>
</dbReference>
<keyword evidence="2" id="KW-1185">Reference proteome</keyword>
<accession>A0ACC2EMG0</accession>
<dbReference type="Proteomes" id="UP001162992">
    <property type="component" value="Chromosome 1"/>
</dbReference>
<name>A0ACC2EMG0_DIPCM</name>
<gene>
    <name evidence="1" type="ORF">O6H91_01G000400</name>
</gene>
<comment type="caution">
    <text evidence="1">The sequence shown here is derived from an EMBL/GenBank/DDBJ whole genome shotgun (WGS) entry which is preliminary data.</text>
</comment>
<protein>
    <submittedName>
        <fullName evidence="1">Uncharacterized protein</fullName>
    </submittedName>
</protein>
<evidence type="ECO:0000313" key="2">
    <source>
        <dbReference type="Proteomes" id="UP001162992"/>
    </source>
</evidence>
<reference evidence="2" key="1">
    <citation type="journal article" date="2024" name="Proc. Natl. Acad. Sci. U.S.A.">
        <title>Extraordinary preservation of gene collinearity over three hundred million years revealed in homosporous lycophytes.</title>
        <authorList>
            <person name="Li C."/>
            <person name="Wickell D."/>
            <person name="Kuo L.Y."/>
            <person name="Chen X."/>
            <person name="Nie B."/>
            <person name="Liao X."/>
            <person name="Peng D."/>
            <person name="Ji J."/>
            <person name="Jenkins J."/>
            <person name="Williams M."/>
            <person name="Shu S."/>
            <person name="Plott C."/>
            <person name="Barry K."/>
            <person name="Rajasekar S."/>
            <person name="Grimwood J."/>
            <person name="Han X."/>
            <person name="Sun S."/>
            <person name="Hou Z."/>
            <person name="He W."/>
            <person name="Dai G."/>
            <person name="Sun C."/>
            <person name="Schmutz J."/>
            <person name="Leebens-Mack J.H."/>
            <person name="Li F.W."/>
            <person name="Wang L."/>
        </authorList>
    </citation>
    <scope>NUCLEOTIDE SEQUENCE [LARGE SCALE GENOMIC DNA]</scope>
    <source>
        <strain evidence="2">cv. PW_Plant_1</strain>
    </source>
</reference>
<organism evidence="1 2">
    <name type="scientific">Diphasiastrum complanatum</name>
    <name type="common">Issler's clubmoss</name>
    <name type="synonym">Lycopodium complanatum</name>
    <dbReference type="NCBI Taxonomy" id="34168"/>
    <lineage>
        <taxon>Eukaryota</taxon>
        <taxon>Viridiplantae</taxon>
        <taxon>Streptophyta</taxon>
        <taxon>Embryophyta</taxon>
        <taxon>Tracheophyta</taxon>
        <taxon>Lycopodiopsida</taxon>
        <taxon>Lycopodiales</taxon>
        <taxon>Lycopodiaceae</taxon>
        <taxon>Lycopodioideae</taxon>
        <taxon>Diphasiastrum</taxon>
    </lineage>
</organism>
<sequence length="118" mass="13150">MPGMTHQAALPSSRAADNRTHPATIEDTNTPVLVSLSCFCLISSLKPQFTEVNSIHLKTPKVFYVPTNSHLQIQPSKSTTSTKIENALQNITHIFKVCIPNKKKHQKWKFPLSTAPLM</sequence>
<evidence type="ECO:0000313" key="1">
    <source>
        <dbReference type="EMBL" id="KAJ7567646.1"/>
    </source>
</evidence>